<evidence type="ECO:0000313" key="1">
    <source>
        <dbReference type="EMBL" id="CAD6193005.1"/>
    </source>
</evidence>
<keyword evidence="2" id="KW-1185">Reference proteome</keyword>
<evidence type="ECO:0000313" key="2">
    <source>
        <dbReference type="Proteomes" id="UP000835052"/>
    </source>
</evidence>
<accession>A0A8S1HCT9</accession>
<sequence length="92" mass="9987">MGGRRRERGGSVAGESRRGISCVKFGICRDFANSRRCAAAKHPQHFLVITGKAQDELGGACGRHLTSHFLLTYDQHVRGRFFTVSIGQGAAV</sequence>
<dbReference type="Proteomes" id="UP000835052">
    <property type="component" value="Unassembled WGS sequence"/>
</dbReference>
<reference evidence="1" key="1">
    <citation type="submission" date="2020-10" db="EMBL/GenBank/DDBJ databases">
        <authorList>
            <person name="Kikuchi T."/>
        </authorList>
    </citation>
    <scope>NUCLEOTIDE SEQUENCE</scope>
    <source>
        <strain evidence="1">NKZ352</strain>
    </source>
</reference>
<comment type="caution">
    <text evidence="1">The sequence shown here is derived from an EMBL/GenBank/DDBJ whole genome shotgun (WGS) entry which is preliminary data.</text>
</comment>
<dbReference type="EMBL" id="CAJGYM010000031">
    <property type="protein sequence ID" value="CAD6193005.1"/>
    <property type="molecule type" value="Genomic_DNA"/>
</dbReference>
<gene>
    <name evidence="1" type="ORF">CAUJ_LOCUS8924</name>
</gene>
<protein>
    <submittedName>
        <fullName evidence="1">Uncharacterized protein</fullName>
    </submittedName>
</protein>
<name>A0A8S1HCT9_9PELO</name>
<dbReference type="AlphaFoldDB" id="A0A8S1HCT9"/>
<organism evidence="1 2">
    <name type="scientific">Caenorhabditis auriculariae</name>
    <dbReference type="NCBI Taxonomy" id="2777116"/>
    <lineage>
        <taxon>Eukaryota</taxon>
        <taxon>Metazoa</taxon>
        <taxon>Ecdysozoa</taxon>
        <taxon>Nematoda</taxon>
        <taxon>Chromadorea</taxon>
        <taxon>Rhabditida</taxon>
        <taxon>Rhabditina</taxon>
        <taxon>Rhabditomorpha</taxon>
        <taxon>Rhabditoidea</taxon>
        <taxon>Rhabditidae</taxon>
        <taxon>Peloderinae</taxon>
        <taxon>Caenorhabditis</taxon>
    </lineage>
</organism>
<proteinExistence type="predicted"/>